<dbReference type="OrthoDB" id="5390143at2759"/>
<reference evidence="3" key="1">
    <citation type="journal article" date="2017" name="Nat. Microbiol.">
        <title>Global analysis of biosynthetic gene clusters reveals vast potential of secondary metabolite production in Penicillium species.</title>
        <authorList>
            <person name="Nielsen J.C."/>
            <person name="Grijseels S."/>
            <person name="Prigent S."/>
            <person name="Ji B."/>
            <person name="Dainat J."/>
            <person name="Nielsen K.F."/>
            <person name="Frisvad J.C."/>
            <person name="Workman M."/>
            <person name="Nielsen J."/>
        </authorList>
    </citation>
    <scope>NUCLEOTIDE SEQUENCE [LARGE SCALE GENOMIC DNA]</scope>
    <source>
        <strain evidence="3">IBT 29486</strain>
    </source>
</reference>
<keyword evidence="3" id="KW-1185">Reference proteome</keyword>
<protein>
    <submittedName>
        <fullName evidence="2">Uncharacterized protein</fullName>
    </submittedName>
</protein>
<name>A0A1V6S2Z4_9EURO</name>
<feature type="chain" id="PRO_5013229477" evidence="1">
    <location>
        <begin position="18"/>
        <end position="127"/>
    </location>
</feature>
<gene>
    <name evidence="2" type="ORF">PENVUL_c010G06405</name>
</gene>
<evidence type="ECO:0000313" key="3">
    <source>
        <dbReference type="Proteomes" id="UP000191518"/>
    </source>
</evidence>
<dbReference type="EMBL" id="MDYP01000010">
    <property type="protein sequence ID" value="OQE08402.1"/>
    <property type="molecule type" value="Genomic_DNA"/>
</dbReference>
<proteinExistence type="predicted"/>
<evidence type="ECO:0000313" key="2">
    <source>
        <dbReference type="EMBL" id="OQE08402.1"/>
    </source>
</evidence>
<evidence type="ECO:0000256" key="1">
    <source>
        <dbReference type="SAM" id="SignalP"/>
    </source>
</evidence>
<accession>A0A1V6S2Z4</accession>
<feature type="signal peptide" evidence="1">
    <location>
        <begin position="1"/>
        <end position="17"/>
    </location>
</feature>
<organism evidence="2 3">
    <name type="scientific">Penicillium vulpinum</name>
    <dbReference type="NCBI Taxonomy" id="29845"/>
    <lineage>
        <taxon>Eukaryota</taxon>
        <taxon>Fungi</taxon>
        <taxon>Dikarya</taxon>
        <taxon>Ascomycota</taxon>
        <taxon>Pezizomycotina</taxon>
        <taxon>Eurotiomycetes</taxon>
        <taxon>Eurotiomycetidae</taxon>
        <taxon>Eurotiales</taxon>
        <taxon>Aspergillaceae</taxon>
        <taxon>Penicillium</taxon>
    </lineage>
</organism>
<keyword evidence="1" id="KW-0732">Signal</keyword>
<sequence length="127" mass="14105">MYLIAFLTLLGFAAASADTNTTYWINPGDNTNKTSIAWNLGEQQVIVWNTDLSTFDVTLWQQDSGSVSTENTPHNRGTVYSQTDPQNKVSNITWVVQLYGNYVYNSSTFFFTIDSSGTSGYSSAFLL</sequence>
<comment type="caution">
    <text evidence="2">The sequence shown here is derived from an EMBL/GenBank/DDBJ whole genome shotgun (WGS) entry which is preliminary data.</text>
</comment>
<dbReference type="Proteomes" id="UP000191518">
    <property type="component" value="Unassembled WGS sequence"/>
</dbReference>
<dbReference type="AlphaFoldDB" id="A0A1V6S2Z4"/>
<dbReference type="STRING" id="29845.A0A1V6S2Z4"/>